<dbReference type="EMBL" id="FORY01000010">
    <property type="protein sequence ID" value="SFJ79343.1"/>
    <property type="molecule type" value="Genomic_DNA"/>
</dbReference>
<dbReference type="Gene3D" id="1.10.10.60">
    <property type="entry name" value="Homeodomain-like"/>
    <property type="match status" value="1"/>
</dbReference>
<evidence type="ECO:0000259" key="1">
    <source>
        <dbReference type="Pfam" id="PF01590"/>
    </source>
</evidence>
<accession>A0A1I3U9F0</accession>
<dbReference type="SUPFAM" id="SSF55781">
    <property type="entry name" value="GAF domain-like"/>
    <property type="match status" value="1"/>
</dbReference>
<keyword evidence="3" id="KW-1185">Reference proteome</keyword>
<dbReference type="InterPro" id="IPR029016">
    <property type="entry name" value="GAF-like_dom_sf"/>
</dbReference>
<evidence type="ECO:0000313" key="2">
    <source>
        <dbReference type="EMBL" id="SFJ79343.1"/>
    </source>
</evidence>
<dbReference type="SUPFAM" id="SSF46689">
    <property type="entry name" value="Homeodomain-like"/>
    <property type="match status" value="1"/>
</dbReference>
<protein>
    <submittedName>
        <fullName evidence="2">Regulatory protein, Fis family</fullName>
    </submittedName>
</protein>
<proteinExistence type="predicted"/>
<dbReference type="GeneID" id="98665928"/>
<organism evidence="2 3">
    <name type="scientific">Celeribacter halophilus</name>
    <dbReference type="NCBI Taxonomy" id="576117"/>
    <lineage>
        <taxon>Bacteria</taxon>
        <taxon>Pseudomonadati</taxon>
        <taxon>Pseudomonadota</taxon>
        <taxon>Alphaproteobacteria</taxon>
        <taxon>Rhodobacterales</taxon>
        <taxon>Roseobacteraceae</taxon>
        <taxon>Celeribacter</taxon>
    </lineage>
</organism>
<reference evidence="2 3" key="1">
    <citation type="submission" date="2016-10" db="EMBL/GenBank/DDBJ databases">
        <authorList>
            <person name="de Groot N.N."/>
        </authorList>
    </citation>
    <scope>NUCLEOTIDE SEQUENCE [LARGE SCALE GENOMIC DNA]</scope>
    <source>
        <strain evidence="2 3">CGMCC 1.8891</strain>
    </source>
</reference>
<dbReference type="OrthoDB" id="9805953at2"/>
<dbReference type="STRING" id="576117.SAMN04488138_110122"/>
<dbReference type="Gene3D" id="3.30.450.40">
    <property type="match status" value="1"/>
</dbReference>
<evidence type="ECO:0000313" key="3">
    <source>
        <dbReference type="Proteomes" id="UP000183299"/>
    </source>
</evidence>
<dbReference type="InterPro" id="IPR003018">
    <property type="entry name" value="GAF"/>
</dbReference>
<feature type="domain" description="GAF" evidence="1">
    <location>
        <begin position="65"/>
        <end position="176"/>
    </location>
</feature>
<dbReference type="Proteomes" id="UP000183299">
    <property type="component" value="Unassembled WGS sequence"/>
</dbReference>
<dbReference type="InterPro" id="IPR009057">
    <property type="entry name" value="Homeodomain-like_sf"/>
</dbReference>
<dbReference type="Pfam" id="PF01590">
    <property type="entry name" value="GAF"/>
    <property type="match status" value="1"/>
</dbReference>
<dbReference type="RefSeq" id="WP_066605437.1">
    <property type="nucleotide sequence ID" value="NZ_LRUD01000053.1"/>
</dbReference>
<gene>
    <name evidence="2" type="ORF">SAMN04488138_110122</name>
</gene>
<name>A0A1I3U9F0_9RHOB</name>
<sequence length="323" mass="35277">MADLTSHAAHVRKVITTKDISRLPLAASWHRCAHLHGLDPEASLKPQRVTEMELRRLSEPLEPLLVTASPTLERLRRAIGNRGVCMLVSNAQGVPVLCWGPEADMPDLQMRGLCEGVDWSEAQSGTNGIGTSLIERRALCVRPHLHYYATTLSITCVSAPFFDDQGVLAGAANITYYGHASEQAPVGLLMSSISDAARQIEIDHFHQTFAGDRIISIPGETRSGAILLAVDRDDVITGATRGARRVFGLTDTDLSAGIIASDLFAKLLEPLDDTLQAAEYSVLRRWLIRNGGNVTASARDLQISHATLKRKLKAHSLNRRRLN</sequence>
<dbReference type="AlphaFoldDB" id="A0A1I3U9F0"/>